<protein>
    <submittedName>
        <fullName evidence="2">Uncharacterized protein</fullName>
    </submittedName>
</protein>
<evidence type="ECO:0000313" key="3">
    <source>
        <dbReference type="Proteomes" id="UP001630127"/>
    </source>
</evidence>
<comment type="caution">
    <text evidence="2">The sequence shown here is derived from an EMBL/GenBank/DDBJ whole genome shotgun (WGS) entry which is preliminary data.</text>
</comment>
<feature type="region of interest" description="Disordered" evidence="1">
    <location>
        <begin position="116"/>
        <end position="140"/>
    </location>
</feature>
<dbReference type="AlphaFoldDB" id="A0ABD3AIT8"/>
<name>A0ABD3AIT8_9GENT</name>
<feature type="compositionally biased region" description="Basic residues" evidence="1">
    <location>
        <begin position="156"/>
        <end position="170"/>
    </location>
</feature>
<feature type="region of interest" description="Disordered" evidence="1">
    <location>
        <begin position="56"/>
        <end position="83"/>
    </location>
</feature>
<gene>
    <name evidence="2" type="ORF">ACH5RR_010399</name>
</gene>
<sequence length="178" mass="21141">MASVGHQYTHNGRLNHHHHHKNNPIHHHHHHHHFYLSPNCPLHGYMMTLYSKTHHHHSPTCPSFASSHLQPRNPETIASVPIPFPNPFNLQPIEPKESDFNNINTTPGVMNKEYEELEEEEQQHMEEEDEEEEEDPVFVLTDEWREFFAKSEAKRRLAKKQAKINKRKNQQSRQPRQD</sequence>
<dbReference type="PANTHER" id="PTHR48235">
    <property type="entry name" value="OS01G0916700 PROTEIN"/>
    <property type="match status" value="1"/>
</dbReference>
<dbReference type="EMBL" id="JBJUIK010000004">
    <property type="protein sequence ID" value="KAL3531077.1"/>
    <property type="molecule type" value="Genomic_DNA"/>
</dbReference>
<keyword evidence="3" id="KW-1185">Reference proteome</keyword>
<reference evidence="2 3" key="1">
    <citation type="submission" date="2024-11" db="EMBL/GenBank/DDBJ databases">
        <title>A near-complete genome assembly of Cinchona calisaya.</title>
        <authorList>
            <person name="Lian D.C."/>
            <person name="Zhao X.W."/>
            <person name="Wei L."/>
        </authorList>
    </citation>
    <scope>NUCLEOTIDE SEQUENCE [LARGE SCALE GENOMIC DNA]</scope>
    <source>
        <tissue evidence="2">Nenye</tissue>
    </source>
</reference>
<feature type="compositionally biased region" description="Basic residues" evidence="1">
    <location>
        <begin position="13"/>
        <end position="33"/>
    </location>
</feature>
<accession>A0ABD3AIT8</accession>
<organism evidence="2 3">
    <name type="scientific">Cinchona calisaya</name>
    <dbReference type="NCBI Taxonomy" id="153742"/>
    <lineage>
        <taxon>Eukaryota</taxon>
        <taxon>Viridiplantae</taxon>
        <taxon>Streptophyta</taxon>
        <taxon>Embryophyta</taxon>
        <taxon>Tracheophyta</taxon>
        <taxon>Spermatophyta</taxon>
        <taxon>Magnoliopsida</taxon>
        <taxon>eudicotyledons</taxon>
        <taxon>Gunneridae</taxon>
        <taxon>Pentapetalae</taxon>
        <taxon>asterids</taxon>
        <taxon>lamiids</taxon>
        <taxon>Gentianales</taxon>
        <taxon>Rubiaceae</taxon>
        <taxon>Cinchonoideae</taxon>
        <taxon>Cinchoneae</taxon>
        <taxon>Cinchona</taxon>
    </lineage>
</organism>
<dbReference type="PANTHER" id="PTHR48235:SF1">
    <property type="entry name" value="OS01G0916700 PROTEIN"/>
    <property type="match status" value="1"/>
</dbReference>
<feature type="region of interest" description="Disordered" evidence="1">
    <location>
        <begin position="1"/>
        <end position="33"/>
    </location>
</feature>
<evidence type="ECO:0000313" key="2">
    <source>
        <dbReference type="EMBL" id="KAL3531077.1"/>
    </source>
</evidence>
<feature type="compositionally biased region" description="Polar residues" evidence="1">
    <location>
        <begin position="60"/>
        <end position="70"/>
    </location>
</feature>
<feature type="compositionally biased region" description="Acidic residues" evidence="1">
    <location>
        <begin position="116"/>
        <end position="136"/>
    </location>
</feature>
<evidence type="ECO:0000256" key="1">
    <source>
        <dbReference type="SAM" id="MobiDB-lite"/>
    </source>
</evidence>
<feature type="region of interest" description="Disordered" evidence="1">
    <location>
        <begin position="155"/>
        <end position="178"/>
    </location>
</feature>
<proteinExistence type="predicted"/>
<dbReference type="Proteomes" id="UP001630127">
    <property type="component" value="Unassembled WGS sequence"/>
</dbReference>